<dbReference type="GO" id="GO:0005886">
    <property type="term" value="C:plasma membrane"/>
    <property type="evidence" value="ECO:0007669"/>
    <property type="project" value="UniProtKB-SubCell"/>
</dbReference>
<feature type="transmembrane region" description="Helical" evidence="8">
    <location>
        <begin position="130"/>
        <end position="151"/>
    </location>
</feature>
<comment type="similarity">
    <text evidence="2">Belongs to the NrfD family.</text>
</comment>
<dbReference type="OrthoDB" id="112837at2"/>
<comment type="caution">
    <text evidence="9">The sequence shown here is derived from an EMBL/GenBank/DDBJ whole genome shotgun (WGS) entry which is preliminary data.</text>
</comment>
<evidence type="ECO:0000256" key="8">
    <source>
        <dbReference type="SAM" id="Phobius"/>
    </source>
</evidence>
<dbReference type="EMBL" id="SACP01000016">
    <property type="protein sequence ID" value="RVU16398.1"/>
    <property type="molecule type" value="Genomic_DNA"/>
</dbReference>
<evidence type="ECO:0000256" key="6">
    <source>
        <dbReference type="ARBA" id="ARBA00023136"/>
    </source>
</evidence>
<dbReference type="PANTHER" id="PTHR34856:SF2">
    <property type="entry name" value="PROTEIN NRFD"/>
    <property type="match status" value="1"/>
</dbReference>
<evidence type="ECO:0000256" key="5">
    <source>
        <dbReference type="ARBA" id="ARBA00022989"/>
    </source>
</evidence>
<dbReference type="Proteomes" id="UP000286997">
    <property type="component" value="Unassembled WGS sequence"/>
</dbReference>
<feature type="transmembrane region" description="Helical" evidence="8">
    <location>
        <begin position="272"/>
        <end position="291"/>
    </location>
</feature>
<protein>
    <submittedName>
        <fullName evidence="9">Polysulfide reductase NrfD</fullName>
    </submittedName>
</protein>
<keyword evidence="10" id="KW-1185">Reference proteome</keyword>
<feature type="transmembrane region" description="Helical" evidence="8">
    <location>
        <begin position="303"/>
        <end position="323"/>
    </location>
</feature>
<accession>A0A3S2V608</accession>
<feature type="region of interest" description="Disordered" evidence="7">
    <location>
        <begin position="1"/>
        <end position="30"/>
    </location>
</feature>
<evidence type="ECO:0000313" key="9">
    <source>
        <dbReference type="EMBL" id="RVU16398.1"/>
    </source>
</evidence>
<feature type="transmembrane region" description="Helical" evidence="8">
    <location>
        <begin position="202"/>
        <end position="221"/>
    </location>
</feature>
<keyword evidence="4 8" id="KW-0812">Transmembrane</keyword>
<keyword evidence="6 8" id="KW-0472">Membrane</keyword>
<dbReference type="RefSeq" id="WP_127731286.1">
    <property type="nucleotide sequence ID" value="NZ_SACP01000016.1"/>
</dbReference>
<dbReference type="AlphaFoldDB" id="A0A3S2V608"/>
<dbReference type="InterPro" id="IPR052049">
    <property type="entry name" value="Electron_transfer_protein"/>
</dbReference>
<organism evidence="9 10">
    <name type="scientific">Methylobacterium oryzihabitans</name>
    <dbReference type="NCBI Taxonomy" id="2499852"/>
    <lineage>
        <taxon>Bacteria</taxon>
        <taxon>Pseudomonadati</taxon>
        <taxon>Pseudomonadota</taxon>
        <taxon>Alphaproteobacteria</taxon>
        <taxon>Hyphomicrobiales</taxon>
        <taxon>Methylobacteriaceae</taxon>
        <taxon>Methylobacterium</taxon>
    </lineage>
</organism>
<comment type="subcellular location">
    <subcellularLocation>
        <location evidence="1">Cell membrane</location>
        <topology evidence="1">Multi-pass membrane protein</topology>
    </subcellularLocation>
</comment>
<dbReference type="InterPro" id="IPR005614">
    <property type="entry name" value="NrfD-like"/>
</dbReference>
<evidence type="ECO:0000256" key="1">
    <source>
        <dbReference type="ARBA" id="ARBA00004651"/>
    </source>
</evidence>
<proteinExistence type="inferred from homology"/>
<reference evidence="9 10" key="1">
    <citation type="submission" date="2019-01" db="EMBL/GenBank/DDBJ databases">
        <authorList>
            <person name="Chen W.-M."/>
        </authorList>
    </citation>
    <scope>NUCLEOTIDE SEQUENCE [LARGE SCALE GENOMIC DNA]</scope>
    <source>
        <strain evidence="9 10">TER-1</strain>
    </source>
</reference>
<evidence type="ECO:0000256" key="4">
    <source>
        <dbReference type="ARBA" id="ARBA00022692"/>
    </source>
</evidence>
<feature type="transmembrane region" description="Helical" evidence="8">
    <location>
        <begin position="55"/>
        <end position="78"/>
    </location>
</feature>
<feature type="transmembrane region" description="Helical" evidence="8">
    <location>
        <begin position="90"/>
        <end position="110"/>
    </location>
</feature>
<evidence type="ECO:0000313" key="10">
    <source>
        <dbReference type="Proteomes" id="UP000286997"/>
    </source>
</evidence>
<evidence type="ECO:0000256" key="3">
    <source>
        <dbReference type="ARBA" id="ARBA00022475"/>
    </source>
</evidence>
<name>A0A3S2V608_9HYPH</name>
<keyword evidence="3" id="KW-1003">Cell membrane</keyword>
<dbReference type="Gene3D" id="1.20.1630.10">
    <property type="entry name" value="Formate dehydrogenase/DMSO reductase domain"/>
    <property type="match status" value="1"/>
</dbReference>
<dbReference type="Pfam" id="PF03916">
    <property type="entry name" value="NrfD"/>
    <property type="match status" value="1"/>
</dbReference>
<sequence>MTTQYPVLTEGPEPGLPRPDRASGAVAPSPGPAWDGPTYYGRAQLKPAPFENAVVGGYIFLAGLSGSSAILAAIAQATRGEEAGPLVRRARYTALLAPTLGSALLIYDLHTPSRFYTMLRVAKATSPMSIGTWILMGFSGCAILTAAAQFAGDRGVAPRAAGVVARLAGWPAAVLGAGLSTYTASLLAATSTPLWAAAPRALAVRFGASSMAAGAAALALAETDAPTRRRLETLTAAALAVELAGDAAAALAYRRTGVAPATRGRAGRVERFGAVGLGVVLPLGLYAARHWRDRAGRPEDGRALSVAAGLAVLAGSALLRVAVMGAGDDSAARPDVSFRFSQPDNLPPGL</sequence>
<dbReference type="PANTHER" id="PTHR34856">
    <property type="entry name" value="PROTEIN NRFD"/>
    <property type="match status" value="1"/>
</dbReference>
<gene>
    <name evidence="9" type="ORF">EOE48_17065</name>
</gene>
<feature type="transmembrane region" description="Helical" evidence="8">
    <location>
        <begin position="163"/>
        <end position="182"/>
    </location>
</feature>
<feature type="transmembrane region" description="Helical" evidence="8">
    <location>
        <begin position="233"/>
        <end position="252"/>
    </location>
</feature>
<keyword evidence="5 8" id="KW-1133">Transmembrane helix</keyword>
<evidence type="ECO:0000256" key="2">
    <source>
        <dbReference type="ARBA" id="ARBA00008929"/>
    </source>
</evidence>
<evidence type="ECO:0000256" key="7">
    <source>
        <dbReference type="SAM" id="MobiDB-lite"/>
    </source>
</evidence>